<protein>
    <submittedName>
        <fullName evidence="2">Uncharacterized protein</fullName>
    </submittedName>
</protein>
<gene>
    <name evidence="2" type="ORF">BVG79_00169</name>
</gene>
<dbReference type="Proteomes" id="UP000242447">
    <property type="component" value="Chromosome"/>
</dbReference>
<dbReference type="RefSeq" id="WP_085785238.1">
    <property type="nucleotide sequence ID" value="NZ_CP019937.1"/>
</dbReference>
<proteinExistence type="predicted"/>
<keyword evidence="1" id="KW-0175">Coiled coil</keyword>
<dbReference type="EMBL" id="CP019937">
    <property type="protein sequence ID" value="ARO13529.1"/>
    <property type="molecule type" value="Genomic_DNA"/>
</dbReference>
<accession>A0A1W6NWE6</accession>
<dbReference type="AlphaFoldDB" id="A0A1W6NWE6"/>
<reference evidence="2 3" key="1">
    <citation type="submission" date="2017-02" db="EMBL/GenBank/DDBJ databases">
        <title>Ketogulonicigenium robustum SPU B003 Genome sequencing and assembly.</title>
        <authorList>
            <person name="Li Y."/>
            <person name="Liu L."/>
            <person name="Wang C."/>
            <person name="Zhang M."/>
            <person name="Zhang T."/>
            <person name="Zhang Y."/>
        </authorList>
    </citation>
    <scope>NUCLEOTIDE SEQUENCE [LARGE SCALE GENOMIC DNA]</scope>
    <source>
        <strain evidence="2 3">SPU_B003</strain>
    </source>
</reference>
<evidence type="ECO:0000313" key="3">
    <source>
        <dbReference type="Proteomes" id="UP000242447"/>
    </source>
</evidence>
<evidence type="ECO:0000256" key="1">
    <source>
        <dbReference type="SAM" id="Coils"/>
    </source>
</evidence>
<dbReference type="KEGG" id="kro:BVG79_00169"/>
<feature type="coiled-coil region" evidence="1">
    <location>
        <begin position="27"/>
        <end position="68"/>
    </location>
</feature>
<name>A0A1W6NWE6_9RHOB</name>
<dbReference type="STRING" id="92947.BVG79_00169"/>
<evidence type="ECO:0000313" key="2">
    <source>
        <dbReference type="EMBL" id="ARO13529.1"/>
    </source>
</evidence>
<organism evidence="2 3">
    <name type="scientific">Ketogulonicigenium robustum</name>
    <dbReference type="NCBI Taxonomy" id="92947"/>
    <lineage>
        <taxon>Bacteria</taxon>
        <taxon>Pseudomonadati</taxon>
        <taxon>Pseudomonadota</taxon>
        <taxon>Alphaproteobacteria</taxon>
        <taxon>Rhodobacterales</taxon>
        <taxon>Roseobacteraceae</taxon>
        <taxon>Ketogulonicigenium</taxon>
    </lineage>
</organism>
<sequence length="72" mass="8082">MEGWDGKSVKAHVELVRSEAWQASSDIFDLQCTQDEHRAEIDALETEVDALKRELWALQQIVAALTAKGNQT</sequence>
<keyword evidence="3" id="KW-1185">Reference proteome</keyword>